<keyword evidence="1" id="KW-0472">Membrane</keyword>
<gene>
    <name evidence="3" type="ORF">JIN85_07180</name>
</gene>
<name>A0A934S2Y3_9BACT</name>
<evidence type="ECO:0000259" key="2">
    <source>
        <dbReference type="Pfam" id="PF14258"/>
    </source>
</evidence>
<dbReference type="Pfam" id="PF14258">
    <property type="entry name" value="DUF4350"/>
    <property type="match status" value="1"/>
</dbReference>
<organism evidence="3 4">
    <name type="scientific">Luteolibacter pohnpeiensis</name>
    <dbReference type="NCBI Taxonomy" id="454153"/>
    <lineage>
        <taxon>Bacteria</taxon>
        <taxon>Pseudomonadati</taxon>
        <taxon>Verrucomicrobiota</taxon>
        <taxon>Verrucomicrobiia</taxon>
        <taxon>Verrucomicrobiales</taxon>
        <taxon>Verrucomicrobiaceae</taxon>
        <taxon>Luteolibacter</taxon>
    </lineage>
</organism>
<feature type="domain" description="DUF4350" evidence="2">
    <location>
        <begin position="69"/>
        <end position="209"/>
    </location>
</feature>
<dbReference type="PROSITE" id="PS51257">
    <property type="entry name" value="PROKAR_LIPOPROTEIN"/>
    <property type="match status" value="1"/>
</dbReference>
<feature type="transmembrane region" description="Helical" evidence="1">
    <location>
        <begin position="235"/>
        <end position="252"/>
    </location>
</feature>
<dbReference type="Proteomes" id="UP000603141">
    <property type="component" value="Unassembled WGS sequence"/>
</dbReference>
<evidence type="ECO:0000256" key="1">
    <source>
        <dbReference type="SAM" id="Phobius"/>
    </source>
</evidence>
<keyword evidence="4" id="KW-1185">Reference proteome</keyword>
<keyword evidence="1" id="KW-1133">Transmembrane helix</keyword>
<keyword evidence="1" id="KW-0812">Transmembrane</keyword>
<dbReference type="RefSeq" id="WP_200269085.1">
    <property type="nucleotide sequence ID" value="NZ_JAENIJ010000008.1"/>
</dbReference>
<comment type="caution">
    <text evidence="3">The sequence shown here is derived from an EMBL/GenBank/DDBJ whole genome shotgun (WGS) entry which is preliminary data.</text>
</comment>
<protein>
    <recommendedName>
        <fullName evidence="2">DUF4350 domain-containing protein</fullName>
    </recommendedName>
</protein>
<evidence type="ECO:0000313" key="4">
    <source>
        <dbReference type="Proteomes" id="UP000603141"/>
    </source>
</evidence>
<evidence type="ECO:0000313" key="3">
    <source>
        <dbReference type="EMBL" id="MBK1882190.1"/>
    </source>
</evidence>
<dbReference type="InterPro" id="IPR025646">
    <property type="entry name" value="DUF4350"/>
</dbReference>
<reference evidence="3" key="1">
    <citation type="submission" date="2021-01" db="EMBL/GenBank/DDBJ databases">
        <title>Modified the classification status of verrucomicrobia.</title>
        <authorList>
            <person name="Feng X."/>
        </authorList>
    </citation>
    <scope>NUCLEOTIDE SEQUENCE</scope>
    <source>
        <strain evidence="3">KCTC 22041</strain>
    </source>
</reference>
<dbReference type="EMBL" id="JAENIJ010000008">
    <property type="protein sequence ID" value="MBK1882190.1"/>
    <property type="molecule type" value="Genomic_DNA"/>
</dbReference>
<proteinExistence type="predicted"/>
<accession>A0A934S2Y3</accession>
<dbReference type="AlphaFoldDB" id="A0A934S2Y3"/>
<sequence>MKAWIYAIAGGLLLFLCGCEYKEVTVETGYKGKARVNPWLAAQRFSEAYADEVKSLSSWSTPDWSDAMCLVPATSLSNEGYTRPLEQWVREGGHLVVLVNYADGSTNDWSLYSNEVKLSDPLLEMLDRSGIELKPFGNVAEAVDRVKFRGAQFEVAEDSTSVVSSNGGKAGYFASVPLESGRITVVTDARIFRNRWIGDKDHAALLKAMIDASRSGSIIFLRGGAVSLWRMLLQYLWPVLIGLGVLVVLWLWKNFSRFGPLEAAEAPSPLRGYDHHLEALGDFQWRLEKAVSLLRPLREQIIERGQHWSLKAGHRDDDFFQWLADRAGLSRDRVARALSETTPSDSAVLIRTTADLQQLSKVLN</sequence>